<accession>A0A1I7FQ23</accession>
<evidence type="ECO:0000256" key="1">
    <source>
        <dbReference type="SAM" id="Phobius"/>
    </source>
</evidence>
<keyword evidence="1" id="KW-0812">Transmembrane</keyword>
<feature type="transmembrane region" description="Helical" evidence="1">
    <location>
        <begin position="42"/>
        <end position="61"/>
    </location>
</feature>
<feature type="transmembrane region" description="Helical" evidence="1">
    <location>
        <begin position="250"/>
        <end position="268"/>
    </location>
</feature>
<gene>
    <name evidence="2" type="ORF">SAMN05660328_101516</name>
</gene>
<feature type="transmembrane region" description="Helical" evidence="1">
    <location>
        <begin position="136"/>
        <end position="158"/>
    </location>
</feature>
<dbReference type="EMBL" id="FPBN01000001">
    <property type="protein sequence ID" value="SFU38126.1"/>
    <property type="molecule type" value="Genomic_DNA"/>
</dbReference>
<dbReference type="Proteomes" id="UP000183629">
    <property type="component" value="Unassembled WGS sequence"/>
</dbReference>
<dbReference type="AlphaFoldDB" id="A0A1I7FQ23"/>
<feature type="transmembrane region" description="Helical" evidence="1">
    <location>
        <begin position="12"/>
        <end position="30"/>
    </location>
</feature>
<feature type="transmembrane region" description="Helical" evidence="1">
    <location>
        <begin position="335"/>
        <end position="360"/>
    </location>
</feature>
<keyword evidence="3" id="KW-1185">Reference proteome</keyword>
<feature type="transmembrane region" description="Helical" evidence="1">
    <location>
        <begin position="372"/>
        <end position="390"/>
    </location>
</feature>
<organism evidence="2 3">
    <name type="scientific">Streptococcus gallolyticus</name>
    <dbReference type="NCBI Taxonomy" id="315405"/>
    <lineage>
        <taxon>Bacteria</taxon>
        <taxon>Bacillati</taxon>
        <taxon>Bacillota</taxon>
        <taxon>Bacilli</taxon>
        <taxon>Lactobacillales</taxon>
        <taxon>Streptococcaceae</taxon>
        <taxon>Streptococcus</taxon>
    </lineage>
</organism>
<sequence length="418" mass="47795">MKLKFDVKKIIVFLTFIVFFLVDTRFFYLVDLPSAFSGEAQNKTLLAVTAIVIFVIYLFFVKNGKISLGNFGLFIASIMFIILLSAIWSLIYFRYPLRQVLWPLVQFFPLLLYFPFKSVLSKKMYYDLFLKLAEIFYSILAVLFLIQVITYNGISSLFLKIDDMILTKYIYDYSSLRIYSVFEGTTRILMLMVAYAIIKKGIRNSIFDIISFLLMLAAVVVVDQSRYYLITTIISVVVLYILESGYKITGVQLVSSLILVAVGLHFLLRSTTSIFYSFIDNTGSSYARIGAIVYYLKLITFRHPLLGLGLSLPIEGTDIYYYIKGPQGIYNFSDIGIFGVFAELGILGLLWYVILCCKLVFISIKKTQKNPLVIAIVINFLLSLPIMSFIDRPRIVALMLMFVVIETQVGKNEKTINC</sequence>
<feature type="transmembrane region" description="Helical" evidence="1">
    <location>
        <begin position="205"/>
        <end position="221"/>
    </location>
</feature>
<keyword evidence="1" id="KW-0472">Membrane</keyword>
<feature type="transmembrane region" description="Helical" evidence="1">
    <location>
        <begin position="178"/>
        <end position="198"/>
    </location>
</feature>
<feature type="transmembrane region" description="Helical" evidence="1">
    <location>
        <begin position="99"/>
        <end position="116"/>
    </location>
</feature>
<keyword evidence="1" id="KW-1133">Transmembrane helix</keyword>
<feature type="transmembrane region" description="Helical" evidence="1">
    <location>
        <begin position="73"/>
        <end position="93"/>
    </location>
</feature>
<evidence type="ECO:0000313" key="2">
    <source>
        <dbReference type="EMBL" id="SFU38126.1"/>
    </source>
</evidence>
<reference evidence="3" key="1">
    <citation type="submission" date="2016-10" db="EMBL/GenBank/DDBJ databases">
        <authorList>
            <person name="Varghese N."/>
            <person name="Submissions S."/>
        </authorList>
    </citation>
    <scope>NUCLEOTIDE SEQUENCE [LARGE SCALE GENOMIC DNA]</scope>
    <source>
        <strain evidence="3">LMG 15572</strain>
    </source>
</reference>
<dbReference type="RefSeq" id="WP_081348720.1">
    <property type="nucleotide sequence ID" value="NZ_FOLZ01000001.1"/>
</dbReference>
<proteinExistence type="predicted"/>
<name>A0A1I7FQ23_9STRE</name>
<feature type="transmembrane region" description="Helical" evidence="1">
    <location>
        <begin position="227"/>
        <end position="243"/>
    </location>
</feature>
<protein>
    <submittedName>
        <fullName evidence="2">Uncharacterized protein</fullName>
    </submittedName>
</protein>
<evidence type="ECO:0000313" key="3">
    <source>
        <dbReference type="Proteomes" id="UP000183629"/>
    </source>
</evidence>